<organism evidence="1 2">
    <name type="scientific">Azohydromonas lata</name>
    <dbReference type="NCBI Taxonomy" id="45677"/>
    <lineage>
        <taxon>Bacteria</taxon>
        <taxon>Pseudomonadati</taxon>
        <taxon>Pseudomonadota</taxon>
        <taxon>Betaproteobacteria</taxon>
        <taxon>Burkholderiales</taxon>
        <taxon>Sphaerotilaceae</taxon>
        <taxon>Azohydromonas</taxon>
    </lineage>
</organism>
<comment type="caution">
    <text evidence="1">The sequence shown here is derived from an EMBL/GenBank/DDBJ whole genome shotgun (WGS) entry which is preliminary data.</text>
</comment>
<sequence length="116" mass="12271">MAGVEAGPSRSRALRSAAASSSPGLLHLKLALQPCVPLLQLSELRSEIAGPRVDIQRRQGVAQRGGTPAVICGQCRHKAQARRACHSLFPGARGSADQRVALLVEEHDGGDVHQRP</sequence>
<keyword evidence="1" id="KW-0614">Plasmid</keyword>
<evidence type="ECO:0000313" key="1">
    <source>
        <dbReference type="EMBL" id="MDZ5455348.1"/>
    </source>
</evidence>
<evidence type="ECO:0000313" key="2">
    <source>
        <dbReference type="Proteomes" id="UP001293718"/>
    </source>
</evidence>
<name>A0ABU5I8R4_9BURK</name>
<dbReference type="Proteomes" id="UP001293718">
    <property type="component" value="Unassembled WGS sequence"/>
</dbReference>
<gene>
    <name evidence="1" type="ORF">SM757_02050</name>
</gene>
<proteinExistence type="predicted"/>
<geneLocation type="plasmid" evidence="1">
    <name>unnamed</name>
</geneLocation>
<keyword evidence="2" id="KW-1185">Reference proteome</keyword>
<protein>
    <submittedName>
        <fullName evidence="1">Uncharacterized protein</fullName>
    </submittedName>
</protein>
<dbReference type="EMBL" id="JAXOJX010000001">
    <property type="protein sequence ID" value="MDZ5455348.1"/>
    <property type="molecule type" value="Genomic_DNA"/>
</dbReference>
<reference evidence="1 2" key="1">
    <citation type="submission" date="2023-11" db="EMBL/GenBank/DDBJ databases">
        <title>Draft genome of Azohydromonas lata strain H1 (DSM1123), a polyhydroxyalkanoate producer.</title>
        <authorList>
            <person name="Traversa D."/>
            <person name="D'Addabbo P."/>
            <person name="Pazzani C."/>
            <person name="Manzari C."/>
            <person name="Chiara M."/>
            <person name="Scrascia M."/>
        </authorList>
    </citation>
    <scope>NUCLEOTIDE SEQUENCE [LARGE SCALE GENOMIC DNA]</scope>
    <source>
        <strain evidence="1 2">H1</strain>
        <plasmid evidence="1">unnamed</plasmid>
    </source>
</reference>
<accession>A0ABU5I8R4</accession>
<dbReference type="RefSeq" id="WP_322464040.1">
    <property type="nucleotide sequence ID" value="NZ_JAXOJX010000001.1"/>
</dbReference>